<dbReference type="SUPFAM" id="SSF74653">
    <property type="entry name" value="TolA/TonB C-terminal domain"/>
    <property type="match status" value="1"/>
</dbReference>
<accession>X5H5D5</accession>
<dbReference type="Gene3D" id="3.30.1150.10">
    <property type="match status" value="1"/>
</dbReference>
<proteinExistence type="predicted"/>
<dbReference type="OrthoDB" id="7161229at2"/>
<organism evidence="2 3">
    <name type="scientific">Neorickettsia helminthoeca str. Oregon</name>
    <dbReference type="NCBI Taxonomy" id="1286528"/>
    <lineage>
        <taxon>Bacteria</taxon>
        <taxon>Pseudomonadati</taxon>
        <taxon>Pseudomonadota</taxon>
        <taxon>Alphaproteobacteria</taxon>
        <taxon>Rickettsiales</taxon>
        <taxon>Anaplasmataceae</taxon>
        <taxon>Neorickettsia</taxon>
    </lineage>
</organism>
<dbReference type="AlphaFoldDB" id="X5H5D5"/>
<sequence length="285" mass="31647">MIRDLHISGNFHLDFSFFLSLLLHLLVLVPLSFSGKINLQKLADTSTFIVLDSIQITDVTNLKLRDTSAGISDRVDKKAEKKFATVTVPDDSKTNDLVVPDNDSRVEVEGQDGPALPIKRSKSKPVKSIKIRKPISSQQLKEDDELAGLLQSLDEKTTAGSVQNDGEKSGAIGKGKVEYDPRKGIGIDVVSSIRSRFINCWRVPIAAMDVDNVIVTVNMRLGQGGELISAEIVDDEKYNENPFMRVLADSALRAVYLCTPMENLPKDQFEAWRDMQLRFNVADML</sequence>
<keyword evidence="1" id="KW-1133">Transmembrane helix</keyword>
<reference evidence="2 3" key="1">
    <citation type="submission" date="2014-03" db="EMBL/GenBank/DDBJ databases">
        <title>Sequencing and Comparison of Genomes and Transcriptome Profiles of Human Ehrlichiosis Agents.</title>
        <authorList>
            <person name="Lin M."/>
            <person name="Daugherty S.C."/>
            <person name="Nagaraj S."/>
            <person name="Cheng Z."/>
            <person name="Xiong Q."/>
            <person name="Lin F.-Y."/>
            <person name="Sengamalay N."/>
            <person name="Ott S."/>
            <person name="Godinez A."/>
            <person name="Tallon L.J."/>
            <person name="Sadzewicz L."/>
            <person name="Fraser C.M."/>
            <person name="Dunning Hotopp J.C."/>
            <person name="Rikihisa Y."/>
        </authorList>
    </citation>
    <scope>NUCLEOTIDE SEQUENCE [LARGE SCALE GENOMIC DNA]</scope>
    <source>
        <strain evidence="2 3">Oregon</strain>
    </source>
</reference>
<feature type="transmembrane region" description="Helical" evidence="1">
    <location>
        <begin position="15"/>
        <end position="33"/>
    </location>
</feature>
<dbReference type="EMBL" id="CP007481">
    <property type="protein sequence ID" value="AHX11801.1"/>
    <property type="molecule type" value="Genomic_DNA"/>
</dbReference>
<protein>
    <submittedName>
        <fullName evidence="2">Uncharacterized protein</fullName>
    </submittedName>
</protein>
<dbReference type="STRING" id="1286528.NHE_0882"/>
<evidence type="ECO:0000313" key="2">
    <source>
        <dbReference type="EMBL" id="AHX11801.1"/>
    </source>
</evidence>
<dbReference type="HOGENOM" id="CLU_976017_0_0_5"/>
<keyword evidence="3" id="KW-1185">Reference proteome</keyword>
<evidence type="ECO:0000313" key="3">
    <source>
        <dbReference type="Proteomes" id="UP000023755"/>
    </source>
</evidence>
<gene>
    <name evidence="2" type="ORF">NHE_0882</name>
</gene>
<name>X5H5D5_9RICK</name>
<evidence type="ECO:0000256" key="1">
    <source>
        <dbReference type="SAM" id="Phobius"/>
    </source>
</evidence>
<keyword evidence="1" id="KW-0812">Transmembrane</keyword>
<dbReference type="Proteomes" id="UP000023755">
    <property type="component" value="Chromosome"/>
</dbReference>
<dbReference type="KEGG" id="nhm:NHE_0882"/>
<keyword evidence="1" id="KW-0472">Membrane</keyword>
<dbReference type="RefSeq" id="WP_038560201.1">
    <property type="nucleotide sequence ID" value="NZ_CP007481.1"/>
</dbReference>